<dbReference type="OrthoDB" id="9799970at2"/>
<dbReference type="EMBL" id="FUZT01000027">
    <property type="protein sequence ID" value="SKC92152.1"/>
    <property type="molecule type" value="Genomic_DNA"/>
</dbReference>
<name>A0A1T5MVB4_9FIRM</name>
<dbReference type="STRING" id="36842.SAMN02194393_05439"/>
<dbReference type="SUPFAM" id="SSF55166">
    <property type="entry name" value="Hedgehog/DD-peptidase"/>
    <property type="match status" value="1"/>
</dbReference>
<protein>
    <submittedName>
        <fullName evidence="2">D-alanyl-D-alanine carboxypeptidase</fullName>
    </submittedName>
</protein>
<dbReference type="RefSeq" id="WP_079495998.1">
    <property type="nucleotide sequence ID" value="NZ_FUZT01000027.1"/>
</dbReference>
<dbReference type="GO" id="GO:0004180">
    <property type="term" value="F:carboxypeptidase activity"/>
    <property type="evidence" value="ECO:0007669"/>
    <property type="project" value="UniProtKB-KW"/>
</dbReference>
<keyword evidence="2" id="KW-0121">Carboxypeptidase</keyword>
<feature type="domain" description="Peptidase M15C" evidence="1">
    <location>
        <begin position="201"/>
        <end position="268"/>
    </location>
</feature>
<gene>
    <name evidence="2" type="ORF">SAMN02194393_05439</name>
</gene>
<dbReference type="InterPro" id="IPR009045">
    <property type="entry name" value="Zn_M74/Hedgehog-like"/>
</dbReference>
<evidence type="ECO:0000313" key="2">
    <source>
        <dbReference type="EMBL" id="SKC92152.1"/>
    </source>
</evidence>
<dbReference type="AlphaFoldDB" id="A0A1T5MVB4"/>
<reference evidence="3" key="1">
    <citation type="submission" date="2017-02" db="EMBL/GenBank/DDBJ databases">
        <authorList>
            <person name="Varghese N."/>
            <person name="Submissions S."/>
        </authorList>
    </citation>
    <scope>NUCLEOTIDE SEQUENCE [LARGE SCALE GENOMIC DNA]</scope>
    <source>
        <strain evidence="3">M1</strain>
    </source>
</reference>
<dbReference type="PROSITE" id="PS51257">
    <property type="entry name" value="PROKAR_LIPOPROTEIN"/>
    <property type="match status" value="1"/>
</dbReference>
<keyword evidence="2" id="KW-0645">Protease</keyword>
<keyword evidence="3" id="KW-1185">Reference proteome</keyword>
<evidence type="ECO:0000313" key="3">
    <source>
        <dbReference type="Proteomes" id="UP000190285"/>
    </source>
</evidence>
<dbReference type="Gene3D" id="3.30.1380.10">
    <property type="match status" value="1"/>
</dbReference>
<dbReference type="Proteomes" id="UP000190285">
    <property type="component" value="Unassembled WGS sequence"/>
</dbReference>
<evidence type="ECO:0000259" key="1">
    <source>
        <dbReference type="Pfam" id="PF13539"/>
    </source>
</evidence>
<dbReference type="Pfam" id="PF13539">
    <property type="entry name" value="Peptidase_M15_4"/>
    <property type="match status" value="1"/>
</dbReference>
<accession>A0A1T5MVB4</accession>
<proteinExistence type="predicted"/>
<organism evidence="2 3">
    <name type="scientific">Maledivibacter halophilus</name>
    <dbReference type="NCBI Taxonomy" id="36842"/>
    <lineage>
        <taxon>Bacteria</taxon>
        <taxon>Bacillati</taxon>
        <taxon>Bacillota</taxon>
        <taxon>Clostridia</taxon>
        <taxon>Peptostreptococcales</taxon>
        <taxon>Caminicellaceae</taxon>
        <taxon>Maledivibacter</taxon>
    </lineage>
</organism>
<dbReference type="InterPro" id="IPR039561">
    <property type="entry name" value="Peptidase_M15C"/>
</dbReference>
<sequence length="311" mass="36436">MNKKFILIIFIFLFIITGCVQREWIQNNIVKGISDNSYDVTMKRDLLCLMMAYPEHIIDIEKSKNNEVYIVLKSGKKILYDDKRNKNNNEKLVNPDLQDMMEQLYPLEDINGLVDTDFNPGRIRVYSLLKEVYGKSSGQVESNLENVKIGYKYYPFNKVNKGSSSLKNVMKEIAAIAENKENIYSFVYPPSGTFNYRYISGTNRLSPHSFGIAVDLKRDKRDYWKWASREEGEKRLISYSKDLVRVFEKNNFIWGGKWGHFDILHFEYRPELILKARYFSKKPALGNPWHDGINSSDTNIKKYISIINEKL</sequence>
<keyword evidence="2" id="KW-0378">Hydrolase</keyword>